<dbReference type="Pfam" id="PF01882">
    <property type="entry name" value="DUF58"/>
    <property type="match status" value="1"/>
</dbReference>
<dbReference type="AlphaFoldDB" id="A0A2T0UKN1"/>
<evidence type="ECO:0000313" key="3">
    <source>
        <dbReference type="Proteomes" id="UP000238176"/>
    </source>
</evidence>
<gene>
    <name evidence="2" type="ORF">B0I28_105100</name>
</gene>
<dbReference type="RefSeq" id="WP_106364474.1">
    <property type="nucleotide sequence ID" value="NZ_PVTJ01000005.1"/>
</dbReference>
<reference evidence="2 3" key="1">
    <citation type="submission" date="2018-03" db="EMBL/GenBank/DDBJ databases">
        <title>Genomic Encyclopedia of Type Strains, Phase III (KMG-III): the genomes of soil and plant-associated and newly described type strains.</title>
        <authorList>
            <person name="Whitman W."/>
        </authorList>
    </citation>
    <scope>NUCLEOTIDE SEQUENCE [LARGE SCALE GENOMIC DNA]</scope>
    <source>
        <strain evidence="2 3">CGMCC 4.7067</strain>
    </source>
</reference>
<dbReference type="Proteomes" id="UP000238176">
    <property type="component" value="Unassembled WGS sequence"/>
</dbReference>
<accession>A0A2T0UKN1</accession>
<dbReference type="InterPro" id="IPR002881">
    <property type="entry name" value="DUF58"/>
</dbReference>
<protein>
    <submittedName>
        <fullName evidence="2">Uncharacterized protein DUF58</fullName>
    </submittedName>
</protein>
<dbReference type="EMBL" id="PVTJ01000005">
    <property type="protein sequence ID" value="PRY58387.1"/>
    <property type="molecule type" value="Genomic_DNA"/>
</dbReference>
<comment type="caution">
    <text evidence="2">The sequence shown here is derived from an EMBL/GenBank/DDBJ whole genome shotgun (WGS) entry which is preliminary data.</text>
</comment>
<dbReference type="PANTHER" id="PTHR34351">
    <property type="entry name" value="SLR1927 PROTEIN-RELATED"/>
    <property type="match status" value="1"/>
</dbReference>
<proteinExistence type="predicted"/>
<dbReference type="PANTHER" id="PTHR34351:SF1">
    <property type="entry name" value="SLR1927 PROTEIN"/>
    <property type="match status" value="1"/>
</dbReference>
<dbReference type="OrthoDB" id="9812729at2"/>
<feature type="domain" description="DUF58" evidence="1">
    <location>
        <begin position="197"/>
        <end position="343"/>
    </location>
</feature>
<evidence type="ECO:0000313" key="2">
    <source>
        <dbReference type="EMBL" id="PRY58387.1"/>
    </source>
</evidence>
<evidence type="ECO:0000259" key="1">
    <source>
        <dbReference type="Pfam" id="PF01882"/>
    </source>
</evidence>
<organism evidence="2 3">
    <name type="scientific">Glycomyces artemisiae</name>
    <dbReference type="NCBI Taxonomy" id="1076443"/>
    <lineage>
        <taxon>Bacteria</taxon>
        <taxon>Bacillati</taxon>
        <taxon>Actinomycetota</taxon>
        <taxon>Actinomycetes</taxon>
        <taxon>Glycomycetales</taxon>
        <taxon>Glycomycetaceae</taxon>
        <taxon>Glycomyces</taxon>
    </lineage>
</organism>
<keyword evidence="3" id="KW-1185">Reference proteome</keyword>
<name>A0A2T0UKN1_9ACTN</name>
<sequence>MELTGRGKTLLAVSVVVGLTALAVGEGDLLRAAALAAIAPLGGLAVLRWTRPTLESNRVLNPAQVEAGQATQVRLGIQNTGRSRPPALMLEDRIPYRLGNRPRLVLERLAPGARSVVNYTITPGSRGAYELGPLTVRTSDPFGLAVSVQEFPVTTELIVTPRIQPLRSLLLPGGAGMSSGESAAHTVAITGNDDIAVREYRNGDDMRRVHWKASAHRGQLMVRREEQPWENNAAVLLDVRRGAHRGELSSFEWMVDAAASATVRLARDGIDPWLITAHRDFECRQGDYSQAMRYLATVAAAPEAPVAAMVEKAQRARSVSGIVAFLGHLTPEEASALGRLARRGGRCTALVVDPVRWIPKAATSRVDPREQAFAHQHGQAVSALASAGWQVIPVVAGTELRRVWTRLSAWRTLA</sequence>